<keyword evidence="2" id="KW-0722">Serine protease inhibitor</keyword>
<dbReference type="InterPro" id="IPR002223">
    <property type="entry name" value="Kunitz_BPTI"/>
</dbReference>
<evidence type="ECO:0000256" key="2">
    <source>
        <dbReference type="ARBA" id="ARBA00022900"/>
    </source>
</evidence>
<dbReference type="Proteomes" id="UP001107558">
    <property type="component" value="Chromosome 4"/>
</dbReference>
<evidence type="ECO:0000256" key="1">
    <source>
        <dbReference type="ARBA" id="ARBA00022690"/>
    </source>
</evidence>
<dbReference type="GO" id="GO:0004867">
    <property type="term" value="F:serine-type endopeptidase inhibitor activity"/>
    <property type="evidence" value="ECO:0007669"/>
    <property type="project" value="UniProtKB-KW"/>
</dbReference>
<dbReference type="InterPro" id="IPR036880">
    <property type="entry name" value="Kunitz_BPTI_sf"/>
</dbReference>
<evidence type="ECO:0000256" key="4">
    <source>
        <dbReference type="ARBA" id="ARBA00076242"/>
    </source>
</evidence>
<dbReference type="EMBL" id="JADBJN010000004">
    <property type="protein sequence ID" value="KAG5669426.1"/>
    <property type="molecule type" value="Genomic_DNA"/>
</dbReference>
<dbReference type="SMART" id="SM00131">
    <property type="entry name" value="KU"/>
    <property type="match status" value="1"/>
</dbReference>
<comment type="caution">
    <text evidence="7">The sequence shown here is derived from an EMBL/GenBank/DDBJ whole genome shotgun (WGS) entry which is preliminary data.</text>
</comment>
<proteinExistence type="predicted"/>
<dbReference type="Pfam" id="PF00014">
    <property type="entry name" value="Kunitz_BPTI"/>
    <property type="match status" value="1"/>
</dbReference>
<keyword evidence="3" id="KW-1015">Disulfide bond</keyword>
<keyword evidence="8" id="KW-1185">Reference proteome</keyword>
<evidence type="ECO:0000313" key="7">
    <source>
        <dbReference type="EMBL" id="KAG5669426.1"/>
    </source>
</evidence>
<dbReference type="PROSITE" id="PS50279">
    <property type="entry name" value="BPTI_KUNITZ_2"/>
    <property type="match status" value="1"/>
</dbReference>
<dbReference type="Gene3D" id="4.10.410.10">
    <property type="entry name" value="Pancreatic trypsin inhibitor Kunitz domain"/>
    <property type="match status" value="1"/>
</dbReference>
<evidence type="ECO:0000259" key="6">
    <source>
        <dbReference type="PROSITE" id="PS50279"/>
    </source>
</evidence>
<keyword evidence="5" id="KW-0732">Signal</keyword>
<evidence type="ECO:0000256" key="5">
    <source>
        <dbReference type="SAM" id="SignalP"/>
    </source>
</evidence>
<feature type="domain" description="BPTI/Kunitz inhibitor" evidence="6">
    <location>
        <begin position="23"/>
        <end position="73"/>
    </location>
</feature>
<dbReference type="GO" id="GO:0005615">
    <property type="term" value="C:extracellular space"/>
    <property type="evidence" value="ECO:0007669"/>
    <property type="project" value="TreeGrafter"/>
</dbReference>
<dbReference type="CDD" id="cd00109">
    <property type="entry name" value="Kunitz-type"/>
    <property type="match status" value="1"/>
</dbReference>
<name>A0A9J6BI89_POLVA</name>
<gene>
    <name evidence="7" type="ORF">PVAND_017313</name>
</gene>
<feature type="signal peptide" evidence="5">
    <location>
        <begin position="1"/>
        <end position="20"/>
    </location>
</feature>
<dbReference type="AlphaFoldDB" id="A0A9J6BI89"/>
<dbReference type="SUPFAM" id="SSF57362">
    <property type="entry name" value="BPTI-like"/>
    <property type="match status" value="1"/>
</dbReference>
<dbReference type="FunFam" id="4.10.410.10:FF:000004">
    <property type="entry name" value="Tissue factor pathway inhibitor"/>
    <property type="match status" value="1"/>
</dbReference>
<evidence type="ECO:0000313" key="8">
    <source>
        <dbReference type="Proteomes" id="UP001107558"/>
    </source>
</evidence>
<feature type="chain" id="PRO_5039913291" description="Single Kunitz protease inhibitor" evidence="5">
    <location>
        <begin position="21"/>
        <end position="78"/>
    </location>
</feature>
<dbReference type="PROSITE" id="PS00280">
    <property type="entry name" value="BPTI_KUNITZ_1"/>
    <property type="match status" value="1"/>
</dbReference>
<accession>A0A9J6BI89</accession>
<dbReference type="OrthoDB" id="7790983at2759"/>
<dbReference type="PANTHER" id="PTHR10083:SF328">
    <property type="entry name" value="TISSUE FACTOR PATHWAY INHIBITOR"/>
    <property type="match status" value="1"/>
</dbReference>
<reference evidence="7" key="1">
    <citation type="submission" date="2021-03" db="EMBL/GenBank/DDBJ databases">
        <title>Chromosome level genome of the anhydrobiotic midge Polypedilum vanderplanki.</title>
        <authorList>
            <person name="Yoshida Y."/>
            <person name="Kikawada T."/>
            <person name="Gusev O."/>
        </authorList>
    </citation>
    <scope>NUCLEOTIDE SEQUENCE</scope>
    <source>
        <strain evidence="7">NIAS01</strain>
        <tissue evidence="7">Whole body or cell culture</tissue>
    </source>
</reference>
<dbReference type="InterPro" id="IPR020901">
    <property type="entry name" value="Prtase_inh_Kunz-CS"/>
</dbReference>
<protein>
    <recommendedName>
        <fullName evidence="4">Single Kunitz protease inhibitor</fullName>
    </recommendedName>
</protein>
<keyword evidence="1" id="KW-0646">Protease inhibitor</keyword>
<sequence>MKFFLIVIIFAFMTINFVSADPCHQPPDAGRCRATVMQYYFDTASKSCEQFVYGGCGGNENRFQTQEQCQQTCAKHMG</sequence>
<dbReference type="PRINTS" id="PR00759">
    <property type="entry name" value="BASICPTASE"/>
</dbReference>
<organism evidence="7 8">
    <name type="scientific">Polypedilum vanderplanki</name>
    <name type="common">Sleeping chironomid midge</name>
    <dbReference type="NCBI Taxonomy" id="319348"/>
    <lineage>
        <taxon>Eukaryota</taxon>
        <taxon>Metazoa</taxon>
        <taxon>Ecdysozoa</taxon>
        <taxon>Arthropoda</taxon>
        <taxon>Hexapoda</taxon>
        <taxon>Insecta</taxon>
        <taxon>Pterygota</taxon>
        <taxon>Neoptera</taxon>
        <taxon>Endopterygota</taxon>
        <taxon>Diptera</taxon>
        <taxon>Nematocera</taxon>
        <taxon>Chironomoidea</taxon>
        <taxon>Chironomidae</taxon>
        <taxon>Chironominae</taxon>
        <taxon>Polypedilum</taxon>
        <taxon>Polypedilum</taxon>
    </lineage>
</organism>
<dbReference type="InterPro" id="IPR050098">
    <property type="entry name" value="TFPI/VKTCI-like"/>
</dbReference>
<dbReference type="PANTHER" id="PTHR10083">
    <property type="entry name" value="KUNITZ-TYPE PROTEASE INHIBITOR-RELATED"/>
    <property type="match status" value="1"/>
</dbReference>
<evidence type="ECO:0000256" key="3">
    <source>
        <dbReference type="ARBA" id="ARBA00023157"/>
    </source>
</evidence>